<comment type="caution">
    <text evidence="3">The sequence shown here is derived from an EMBL/GenBank/DDBJ whole genome shotgun (WGS) entry which is preliminary data.</text>
</comment>
<keyword evidence="1" id="KW-0812">Transmembrane</keyword>
<keyword evidence="4" id="KW-1185">Reference proteome</keyword>
<dbReference type="AlphaFoldDB" id="A0A9Q5I534"/>
<evidence type="ECO:0000259" key="2">
    <source>
        <dbReference type="Pfam" id="PF20151"/>
    </source>
</evidence>
<feature type="domain" description="DUF6533" evidence="2">
    <location>
        <begin position="31"/>
        <end position="76"/>
    </location>
</feature>
<feature type="transmembrane region" description="Helical" evidence="1">
    <location>
        <begin position="184"/>
        <end position="205"/>
    </location>
</feature>
<dbReference type="Pfam" id="PF20151">
    <property type="entry name" value="DUF6533"/>
    <property type="match status" value="1"/>
</dbReference>
<sequence length="306" mass="33823">MPLSLRAAIVPTDPSAAKAPSVAEEETIAWYFLVAVLTLLVYDALTTMDKEAKYFWDLSVNRISVIYFLNRYIGLLGAISNLFSVCNDVFVSPGYGADTVSGKFAIWSRSLSYILMTRVLALYSKGKLMTMYLKSFLVLAAASRLAILVYITWIQDIAIYKLAIDVTICGERKDAAIGWAVADWLIPMAYGVVLLVLALYKAMLYQRFSAGFSGPRLVKVLIHDQIIYFLLVVACCVLNILQFKIHVTNNILAGILSTLGCPSLLCVVGSHMLFNLKEAGNRDLIENSTYSAESGGTIEYVHLQKL</sequence>
<feature type="transmembrane region" description="Helical" evidence="1">
    <location>
        <begin position="65"/>
        <end position="84"/>
    </location>
</feature>
<feature type="transmembrane region" description="Helical" evidence="1">
    <location>
        <begin position="251"/>
        <end position="274"/>
    </location>
</feature>
<dbReference type="EMBL" id="LNZH02000062">
    <property type="protein sequence ID" value="OCB91809.1"/>
    <property type="molecule type" value="Genomic_DNA"/>
</dbReference>
<feature type="transmembrane region" description="Helical" evidence="1">
    <location>
        <begin position="135"/>
        <end position="153"/>
    </location>
</feature>
<feature type="transmembrane region" description="Helical" evidence="1">
    <location>
        <begin position="28"/>
        <end position="45"/>
    </location>
</feature>
<keyword evidence="1" id="KW-1133">Transmembrane helix</keyword>
<reference evidence="3" key="1">
    <citation type="submission" date="2016-06" db="EMBL/GenBank/DDBJ databases">
        <title>Draft Genome sequence of the fungus Inonotus baumii.</title>
        <authorList>
            <person name="Zhu H."/>
            <person name="Lin W."/>
        </authorList>
    </citation>
    <scope>NUCLEOTIDE SEQUENCE</scope>
    <source>
        <strain evidence="3">821</strain>
    </source>
</reference>
<feature type="transmembrane region" description="Helical" evidence="1">
    <location>
        <begin position="226"/>
        <end position="245"/>
    </location>
</feature>
<evidence type="ECO:0000313" key="4">
    <source>
        <dbReference type="Proteomes" id="UP000757232"/>
    </source>
</evidence>
<protein>
    <recommendedName>
        <fullName evidence="2">DUF6533 domain-containing protein</fullName>
    </recommendedName>
</protein>
<evidence type="ECO:0000256" key="1">
    <source>
        <dbReference type="SAM" id="Phobius"/>
    </source>
</evidence>
<organism evidence="3 4">
    <name type="scientific">Sanghuangporus baumii</name>
    <name type="common">Phellinus baumii</name>
    <dbReference type="NCBI Taxonomy" id="108892"/>
    <lineage>
        <taxon>Eukaryota</taxon>
        <taxon>Fungi</taxon>
        <taxon>Dikarya</taxon>
        <taxon>Basidiomycota</taxon>
        <taxon>Agaricomycotina</taxon>
        <taxon>Agaricomycetes</taxon>
        <taxon>Hymenochaetales</taxon>
        <taxon>Hymenochaetaceae</taxon>
        <taxon>Sanghuangporus</taxon>
    </lineage>
</organism>
<proteinExistence type="predicted"/>
<accession>A0A9Q5I534</accession>
<dbReference type="OrthoDB" id="2958007at2759"/>
<evidence type="ECO:0000313" key="3">
    <source>
        <dbReference type="EMBL" id="OCB91809.1"/>
    </source>
</evidence>
<dbReference type="Proteomes" id="UP000757232">
    <property type="component" value="Unassembled WGS sequence"/>
</dbReference>
<keyword evidence="1" id="KW-0472">Membrane</keyword>
<gene>
    <name evidence="3" type="ORF">A7U60_g922</name>
</gene>
<dbReference type="InterPro" id="IPR045340">
    <property type="entry name" value="DUF6533"/>
</dbReference>
<name>A0A9Q5I534_SANBA</name>
<feature type="transmembrane region" description="Helical" evidence="1">
    <location>
        <begin position="104"/>
        <end position="123"/>
    </location>
</feature>